<gene>
    <name evidence="1" type="ORF">LT85_3557</name>
</gene>
<dbReference type="HOGENOM" id="CLU_076530_0_0_4"/>
<dbReference type="KEGG" id="care:LT85_3557"/>
<keyword evidence="2" id="KW-1185">Reference proteome</keyword>
<dbReference type="RefSeq" id="WP_038491354.1">
    <property type="nucleotide sequence ID" value="NZ_CP009962.1"/>
</dbReference>
<accession>A0A0A1FG28</accession>
<proteinExistence type="predicted"/>
<protein>
    <submittedName>
        <fullName evidence="1">Internalin-like protein</fullName>
    </submittedName>
</protein>
<sequence length="283" mass="32431">MKKFNFNEDIQELEVDPRFIEQGLSYAAKKKCTAIRVHELNEQSGGSYDLDLTPLANNKVIQSLSISDNFKISKIQIDEIYTLENLSKLSYQDKKIKIDFSKLPQLEVLYFKYNDVPTGFSSLKNLKHLLITSLSNNDCFLLEGLTSLRELRLSGGTVKTLSGIEMLSKLIDVKIDHCSKLEDISSIGKLKNLENLYIEKCKLLNDFSFLSSNNSIERLFLSDLDSISFIAGMKKLNFLKFWNLKDGDLNPVLKVKSLKMVDFYPDKKHYSHTKSEINNLLNH</sequence>
<dbReference type="STRING" id="279058.LT85_3557"/>
<evidence type="ECO:0000313" key="1">
    <source>
        <dbReference type="EMBL" id="AIY42715.1"/>
    </source>
</evidence>
<dbReference type="AlphaFoldDB" id="A0A0A1FG28"/>
<dbReference type="Proteomes" id="UP000030302">
    <property type="component" value="Chromosome"/>
</dbReference>
<dbReference type="Gene3D" id="3.80.10.10">
    <property type="entry name" value="Ribonuclease Inhibitor"/>
    <property type="match status" value="2"/>
</dbReference>
<evidence type="ECO:0000313" key="2">
    <source>
        <dbReference type="Proteomes" id="UP000030302"/>
    </source>
</evidence>
<dbReference type="OrthoDB" id="9157385at2"/>
<name>A0A0A1FG28_9BURK</name>
<dbReference type="EMBL" id="CP009962">
    <property type="protein sequence ID" value="AIY42715.1"/>
    <property type="molecule type" value="Genomic_DNA"/>
</dbReference>
<reference evidence="2" key="1">
    <citation type="journal article" date="2014" name="Soil Biol. Biochem.">
        <title>Structure and function of bacterial communities in ageing soils: Insights from the Mendocino ecological staircase.</title>
        <authorList>
            <person name="Uroz S."/>
            <person name="Tech J.J."/>
            <person name="Sawaya N.A."/>
            <person name="Frey-Klett P."/>
            <person name="Leveau J.H.J."/>
        </authorList>
    </citation>
    <scope>NUCLEOTIDE SEQUENCE [LARGE SCALE GENOMIC DNA]</scope>
    <source>
        <strain evidence="2">Cal35</strain>
    </source>
</reference>
<organism evidence="1 2">
    <name type="scientific">Collimonas arenae</name>
    <dbReference type="NCBI Taxonomy" id="279058"/>
    <lineage>
        <taxon>Bacteria</taxon>
        <taxon>Pseudomonadati</taxon>
        <taxon>Pseudomonadota</taxon>
        <taxon>Betaproteobacteria</taxon>
        <taxon>Burkholderiales</taxon>
        <taxon>Oxalobacteraceae</taxon>
        <taxon>Collimonas</taxon>
    </lineage>
</organism>
<dbReference type="InterPro" id="IPR032675">
    <property type="entry name" value="LRR_dom_sf"/>
</dbReference>
<dbReference type="SUPFAM" id="SSF52047">
    <property type="entry name" value="RNI-like"/>
    <property type="match status" value="1"/>
</dbReference>